<organism evidence="1 2">
    <name type="scientific">Habropoda laboriosa</name>
    <dbReference type="NCBI Taxonomy" id="597456"/>
    <lineage>
        <taxon>Eukaryota</taxon>
        <taxon>Metazoa</taxon>
        <taxon>Ecdysozoa</taxon>
        <taxon>Arthropoda</taxon>
        <taxon>Hexapoda</taxon>
        <taxon>Insecta</taxon>
        <taxon>Pterygota</taxon>
        <taxon>Neoptera</taxon>
        <taxon>Endopterygota</taxon>
        <taxon>Hymenoptera</taxon>
        <taxon>Apocrita</taxon>
        <taxon>Aculeata</taxon>
        <taxon>Apoidea</taxon>
        <taxon>Anthophila</taxon>
        <taxon>Apidae</taxon>
        <taxon>Habropoda</taxon>
    </lineage>
</organism>
<evidence type="ECO:0000313" key="2">
    <source>
        <dbReference type="Proteomes" id="UP000053825"/>
    </source>
</evidence>
<reference evidence="1 2" key="1">
    <citation type="submission" date="2015-07" db="EMBL/GenBank/DDBJ databases">
        <title>The genome of Habropoda laboriosa.</title>
        <authorList>
            <person name="Pan H."/>
            <person name="Kapheim K."/>
        </authorList>
    </citation>
    <scope>NUCLEOTIDE SEQUENCE [LARGE SCALE GENOMIC DNA]</scope>
    <source>
        <strain evidence="1">0110345459</strain>
    </source>
</reference>
<protein>
    <submittedName>
        <fullName evidence="1">Histone-lysine N-methyltransferase SETMAR</fullName>
    </submittedName>
</protein>
<accession>A0A0L7R4M3</accession>
<sequence length="94" mass="10727">QILVKGKGSILFHDNVRPQVASTTVQKLHQLGIEVPLNSPNLSPINFHLFSTHSTISLRKNDFFLSEIPIHRKLRKFSQQEISNHIEATFLQSI</sequence>
<dbReference type="AlphaFoldDB" id="A0A0L7R4M3"/>
<keyword evidence="1" id="KW-0489">Methyltransferase</keyword>
<keyword evidence="1" id="KW-0808">Transferase</keyword>
<dbReference type="GO" id="GO:0008168">
    <property type="term" value="F:methyltransferase activity"/>
    <property type="evidence" value="ECO:0007669"/>
    <property type="project" value="UniProtKB-KW"/>
</dbReference>
<dbReference type="STRING" id="597456.A0A0L7R4M3"/>
<evidence type="ECO:0000313" key="1">
    <source>
        <dbReference type="EMBL" id="KOC65711.1"/>
    </source>
</evidence>
<dbReference type="Gene3D" id="3.30.420.10">
    <property type="entry name" value="Ribonuclease H-like superfamily/Ribonuclease H"/>
    <property type="match status" value="1"/>
</dbReference>
<dbReference type="InterPro" id="IPR036397">
    <property type="entry name" value="RNaseH_sf"/>
</dbReference>
<name>A0A0L7R4M3_9HYME</name>
<dbReference type="GO" id="GO:0003676">
    <property type="term" value="F:nucleic acid binding"/>
    <property type="evidence" value="ECO:0007669"/>
    <property type="project" value="InterPro"/>
</dbReference>
<dbReference type="EMBL" id="KQ414657">
    <property type="protein sequence ID" value="KOC65711.1"/>
    <property type="molecule type" value="Genomic_DNA"/>
</dbReference>
<dbReference type="GO" id="GO:0032259">
    <property type="term" value="P:methylation"/>
    <property type="evidence" value="ECO:0007669"/>
    <property type="project" value="UniProtKB-KW"/>
</dbReference>
<feature type="non-terminal residue" evidence="1">
    <location>
        <position position="1"/>
    </location>
</feature>
<dbReference type="Proteomes" id="UP000053825">
    <property type="component" value="Unassembled WGS sequence"/>
</dbReference>
<gene>
    <name evidence="1" type="ORF">WH47_10173</name>
</gene>
<keyword evidence="2" id="KW-1185">Reference proteome</keyword>
<proteinExistence type="predicted"/>